<comment type="caution">
    <text evidence="3">The sequence shown here is derived from an EMBL/GenBank/DDBJ whole genome shotgun (WGS) entry which is preliminary data.</text>
</comment>
<feature type="region of interest" description="Disordered" evidence="1">
    <location>
        <begin position="546"/>
        <end position="565"/>
    </location>
</feature>
<evidence type="ECO:0000256" key="1">
    <source>
        <dbReference type="SAM" id="MobiDB-lite"/>
    </source>
</evidence>
<reference evidence="3" key="1">
    <citation type="submission" date="2021-02" db="EMBL/GenBank/DDBJ databases">
        <title>First Annotated Genome of the Yellow-green Alga Tribonema minus.</title>
        <authorList>
            <person name="Mahan K.M."/>
        </authorList>
    </citation>
    <scope>NUCLEOTIDE SEQUENCE</scope>
    <source>
        <strain evidence="3">UTEX B ZZ1240</strain>
    </source>
</reference>
<sequence>MLKQVLVQIVVCVLLMLDGCLAAGIGDTLAAYRTRFTQQDTGTGPPSGRQKPKVMVVSHDDRELHFWDPLSSMAASGRNHTHAALVAAPAYLLHSSASIGAKALLPPPCYSTLVLIRLAALARAANSVSAFGALLLSELAMSPNTHLAAASALLRVLSYRAWRAAALRAHAALAALRCALRRRSPLRRRGEAAALRRILSAAAADIVPLDGLAAALAFDAALAAEGAALPYAPAWPDQMRWWHGRRQRTARRAVLRDVRLAFAPTSAAAAARQPRLPWRRRGAQPVGGSSSAKGEQLLPRQGGGLRGSGGGGGDSGGAAVQRRRRLPRFRRRRTMQLFSSGASDGGSSSASMQLPWRRRRQLLLRNGGGGGSGGGGSSSGVGSAGLRKLLPRRLFGGERGRDGSSSSSGSGGGYIIGDLRLSQLQAVDLPGVAACTTHLAVLAGTGVRAEGSSSSGGDSITVLIKRADAARRRYANDDVRALRGALRAARRALGSAAAAAFEEDARRRVEASADLTQEADALRAMRSSLAEVGLLGSAELPVVVEVGGGSGGSEGGDGAEGSGSSSSGALSALAARSVLVTTAPRGVSAADPIMFVHAAGGRGAAAVWARRAAALHAHLALADGLCLAAPHPAALLLARGGTVGFVDPARDARALPPPLRQALCRLYEALGARKADGGGGGGSGGTDGGSSDDDERARELLEACGVEVDMARARPGATLWDVALALFDAPPVLPRAAAAAANAQQYRISAFGRCSGGDGGGSGGDGGGSGGGGAFLYGATLVSVPPELAPFLRMVAGLRGVCARVGADASLLPAFAEAAQRGART</sequence>
<dbReference type="AlphaFoldDB" id="A0A835ZDP2"/>
<feature type="compositionally biased region" description="Low complexity" evidence="1">
    <location>
        <begin position="339"/>
        <end position="351"/>
    </location>
</feature>
<dbReference type="EMBL" id="JAFCMP010000096">
    <property type="protein sequence ID" value="KAG5187068.1"/>
    <property type="molecule type" value="Genomic_DNA"/>
</dbReference>
<evidence type="ECO:0000313" key="3">
    <source>
        <dbReference type="EMBL" id="KAG5187068.1"/>
    </source>
</evidence>
<feature type="compositionally biased region" description="Gly residues" evidence="1">
    <location>
        <begin position="366"/>
        <end position="383"/>
    </location>
</feature>
<feature type="region of interest" description="Disordered" evidence="1">
    <location>
        <begin position="675"/>
        <end position="695"/>
    </location>
</feature>
<accession>A0A835ZDP2</accession>
<feature type="signal peptide" evidence="2">
    <location>
        <begin position="1"/>
        <end position="22"/>
    </location>
</feature>
<name>A0A835ZDP2_9STRA</name>
<feature type="compositionally biased region" description="Gly residues" evidence="1">
    <location>
        <begin position="301"/>
        <end position="316"/>
    </location>
</feature>
<evidence type="ECO:0000313" key="4">
    <source>
        <dbReference type="Proteomes" id="UP000664859"/>
    </source>
</evidence>
<feature type="compositionally biased region" description="Basic residues" evidence="1">
    <location>
        <begin position="321"/>
        <end position="334"/>
    </location>
</feature>
<feature type="region of interest" description="Disordered" evidence="1">
    <location>
        <begin position="271"/>
        <end position="384"/>
    </location>
</feature>
<feature type="compositionally biased region" description="Gly residues" evidence="1">
    <location>
        <begin position="546"/>
        <end position="561"/>
    </location>
</feature>
<feature type="chain" id="PRO_5033059186" evidence="2">
    <location>
        <begin position="23"/>
        <end position="825"/>
    </location>
</feature>
<organism evidence="3 4">
    <name type="scientific">Tribonema minus</name>
    <dbReference type="NCBI Taxonomy" id="303371"/>
    <lineage>
        <taxon>Eukaryota</taxon>
        <taxon>Sar</taxon>
        <taxon>Stramenopiles</taxon>
        <taxon>Ochrophyta</taxon>
        <taxon>PX clade</taxon>
        <taxon>Xanthophyceae</taxon>
        <taxon>Tribonematales</taxon>
        <taxon>Tribonemataceae</taxon>
        <taxon>Tribonema</taxon>
    </lineage>
</organism>
<gene>
    <name evidence="3" type="ORF">JKP88DRAFT_254213</name>
</gene>
<feature type="compositionally biased region" description="Gly residues" evidence="1">
    <location>
        <begin position="677"/>
        <end position="688"/>
    </location>
</feature>
<dbReference type="Proteomes" id="UP000664859">
    <property type="component" value="Unassembled WGS sequence"/>
</dbReference>
<protein>
    <submittedName>
        <fullName evidence="3">Uncharacterized protein</fullName>
    </submittedName>
</protein>
<keyword evidence="2" id="KW-0732">Signal</keyword>
<evidence type="ECO:0000256" key="2">
    <source>
        <dbReference type="SAM" id="SignalP"/>
    </source>
</evidence>
<keyword evidence="4" id="KW-1185">Reference proteome</keyword>
<proteinExistence type="predicted"/>